<organism evidence="2 3">
    <name type="scientific">Halobacillus trueperi</name>
    <dbReference type="NCBI Taxonomy" id="156205"/>
    <lineage>
        <taxon>Bacteria</taxon>
        <taxon>Bacillati</taxon>
        <taxon>Bacillota</taxon>
        <taxon>Bacilli</taxon>
        <taxon>Bacillales</taxon>
        <taxon>Bacillaceae</taxon>
        <taxon>Halobacillus</taxon>
    </lineage>
</organism>
<evidence type="ECO:0000259" key="1">
    <source>
        <dbReference type="Pfam" id="PF07238"/>
    </source>
</evidence>
<dbReference type="SUPFAM" id="SSF141371">
    <property type="entry name" value="PilZ domain-like"/>
    <property type="match status" value="1"/>
</dbReference>
<comment type="caution">
    <text evidence="2">The sequence shown here is derived from an EMBL/GenBank/DDBJ whole genome shotgun (WGS) entry which is preliminary data.</text>
</comment>
<protein>
    <submittedName>
        <fullName evidence="2">PilZ domain-containing protein</fullName>
    </submittedName>
</protein>
<evidence type="ECO:0000313" key="3">
    <source>
        <dbReference type="Proteomes" id="UP000257032"/>
    </source>
</evidence>
<feature type="domain" description="PilZ" evidence="1">
    <location>
        <begin position="30"/>
        <end position="120"/>
    </location>
</feature>
<name>A0A3D8VQJ9_9BACI</name>
<dbReference type="AlphaFoldDB" id="A0A3D8VQJ9"/>
<proteinExistence type="predicted"/>
<dbReference type="EMBL" id="QTLC01000028">
    <property type="protein sequence ID" value="RDY71642.1"/>
    <property type="molecule type" value="Genomic_DNA"/>
</dbReference>
<dbReference type="Pfam" id="PF07238">
    <property type="entry name" value="PilZ"/>
    <property type="match status" value="1"/>
</dbReference>
<dbReference type="GO" id="GO:0035438">
    <property type="term" value="F:cyclic-di-GMP binding"/>
    <property type="evidence" value="ECO:0007669"/>
    <property type="project" value="InterPro"/>
</dbReference>
<evidence type="ECO:0000313" key="2">
    <source>
        <dbReference type="EMBL" id="RDY71642.1"/>
    </source>
</evidence>
<dbReference type="InterPro" id="IPR009875">
    <property type="entry name" value="PilZ_domain"/>
</dbReference>
<reference evidence="2 3" key="1">
    <citation type="submission" date="2018-08" db="EMBL/GenBank/DDBJ databases">
        <title>Genome sequence of strict halophilic Halobacillus trueperi SS1 isolated from Lunsu, a salty water body of North West Himalayas.</title>
        <authorList>
            <person name="Gupta S."/>
            <person name="Sharma P."/>
            <person name="Dev K."/>
            <person name="Baumler D."/>
            <person name="Sourirajan A."/>
        </authorList>
    </citation>
    <scope>NUCLEOTIDE SEQUENCE [LARGE SCALE GENOMIC DNA]</scope>
    <source>
        <strain evidence="2 3">SS1</strain>
    </source>
</reference>
<dbReference type="Proteomes" id="UP000257032">
    <property type="component" value="Unassembled WGS sequence"/>
</dbReference>
<accession>A0A3D8VQJ9</accession>
<sequence length="135" mass="15880">MKTNRLGGRSMRYKRKDYFRYEFKEPLHAFFRIHRVGRKEVNTSKGEARIINISPNGMKLNANLDLPYSDGHEVKLSISFHLNKRPFHLPGTVVWKKKIAGYNYGIYMDLDETERKGLVEALKVYASHHDNRNEI</sequence>
<gene>
    <name evidence="2" type="ORF">DXT76_06460</name>
</gene>
<dbReference type="Gene3D" id="2.40.10.220">
    <property type="entry name" value="predicted glycosyltransferase like domains"/>
    <property type="match status" value="1"/>
</dbReference>